<dbReference type="AlphaFoldDB" id="A0AB38I943"/>
<protein>
    <submittedName>
        <fullName evidence="1">Uncharacterized protein</fullName>
    </submittedName>
</protein>
<accession>A0AB38I943</accession>
<dbReference type="Proteomes" id="UP000294215">
    <property type="component" value="Unassembled WGS sequence"/>
</dbReference>
<proteinExistence type="predicted"/>
<evidence type="ECO:0000313" key="2">
    <source>
        <dbReference type="Proteomes" id="UP000294215"/>
    </source>
</evidence>
<comment type="caution">
    <text evidence="1">The sequence shown here is derived from an EMBL/GenBank/DDBJ whole genome shotgun (WGS) entry which is preliminary data.</text>
</comment>
<sequence>MSYLPGISPPDQTMPTSREIITEVSGMSPNICQLCIRAVGEMPGMAEGYPTPQCLRKTWTIDHLADLP</sequence>
<evidence type="ECO:0000313" key="1">
    <source>
        <dbReference type="EMBL" id="TBC17371.1"/>
    </source>
</evidence>
<name>A0AB38I943_9HYPH</name>
<gene>
    <name evidence="1" type="ORF">ELH40_21710</name>
</gene>
<organism evidence="1 2">
    <name type="scientific">Rhizobium ruizarguesonis</name>
    <dbReference type="NCBI Taxonomy" id="2081791"/>
    <lineage>
        <taxon>Bacteria</taxon>
        <taxon>Pseudomonadati</taxon>
        <taxon>Pseudomonadota</taxon>
        <taxon>Alphaproteobacteria</taxon>
        <taxon>Hyphomicrobiales</taxon>
        <taxon>Rhizobiaceae</taxon>
        <taxon>Rhizobium/Agrobacterium group</taxon>
        <taxon>Rhizobium</taxon>
    </lineage>
</organism>
<reference evidence="1 2" key="1">
    <citation type="submission" date="2019-02" db="EMBL/GenBank/DDBJ databases">
        <title>The genomic architecture of introgression among sibling species of bacteria.</title>
        <authorList>
            <person name="Cavassim M.I.A."/>
            <person name="Moeskjaer S."/>
            <person name="Moslemi C."/>
            <person name="Fields B."/>
            <person name="Bachmann A."/>
            <person name="Vilhjalmsson B."/>
            <person name="Schierup M.H."/>
            <person name="Young J.P.W."/>
            <person name="Andersen S.U."/>
        </authorList>
    </citation>
    <scope>NUCLEOTIDE SEQUENCE [LARGE SCALE GENOMIC DNA]</scope>
    <source>
        <strain evidence="1 2">SM92</strain>
    </source>
</reference>
<dbReference type="EMBL" id="SIMR01000001">
    <property type="protein sequence ID" value="TBC17371.1"/>
    <property type="molecule type" value="Genomic_DNA"/>
</dbReference>